<evidence type="ECO:0000313" key="3">
    <source>
        <dbReference type="Proteomes" id="UP001430149"/>
    </source>
</evidence>
<name>A0ABS2K199_9GAMM</name>
<dbReference type="InterPro" id="IPR010982">
    <property type="entry name" value="Lambda_DNA-bd_dom_sf"/>
</dbReference>
<dbReference type="EMBL" id="JADIKE010000027">
    <property type="protein sequence ID" value="MBM7124512.1"/>
    <property type="molecule type" value="Genomic_DNA"/>
</dbReference>
<keyword evidence="3" id="KW-1185">Reference proteome</keyword>
<dbReference type="CDD" id="cd00093">
    <property type="entry name" value="HTH_XRE"/>
    <property type="match status" value="1"/>
</dbReference>
<dbReference type="SUPFAM" id="SSF47413">
    <property type="entry name" value="lambda repressor-like DNA-binding domains"/>
    <property type="match status" value="1"/>
</dbReference>
<dbReference type="SMART" id="SM00530">
    <property type="entry name" value="HTH_XRE"/>
    <property type="match status" value="1"/>
</dbReference>
<dbReference type="PANTHER" id="PTHR35010">
    <property type="entry name" value="BLL4672 PROTEIN-RELATED"/>
    <property type="match status" value="1"/>
</dbReference>
<dbReference type="RefSeq" id="WP_204680033.1">
    <property type="nucleotide sequence ID" value="NZ_BSNR01000017.1"/>
</dbReference>
<comment type="caution">
    <text evidence="2">The sequence shown here is derived from an EMBL/GenBank/DDBJ whole genome shotgun (WGS) entry which is preliminary data.</text>
</comment>
<dbReference type="Gene3D" id="1.10.260.40">
    <property type="entry name" value="lambda repressor-like DNA-binding domains"/>
    <property type="match status" value="1"/>
</dbReference>
<dbReference type="InterPro" id="IPR001387">
    <property type="entry name" value="Cro/C1-type_HTH"/>
</dbReference>
<sequence length="279" mass="31321">MASALLKNASHAGVQNDLGSLMRYWRGIRGKSQLDVSMDTGISQRHISFIESGRSNPSRQALIHIAQALDIPLRERNVLLQASGYAPIYSESSLEAPEMRSLQKALSRMLHQHAPFPAIVMDRYWNVLMTNDHAPRFFNGFIDMSARAEPRNILHLIFDPDGLRPFMVNWEQTARSLIQRVHRESVGRVVDEKTGQLLRALHAYPDVKAEWVAPHPHAIAPHAPVIPLSFAKDGVVMNYFSMVATVGTPQTISAQEIRIECMFPADDDTEAKHMQILGD</sequence>
<dbReference type="Proteomes" id="UP001430149">
    <property type="component" value="Unassembled WGS sequence"/>
</dbReference>
<dbReference type="Pfam" id="PF17765">
    <property type="entry name" value="MLTR_LBD"/>
    <property type="match status" value="1"/>
</dbReference>
<dbReference type="PANTHER" id="PTHR35010:SF4">
    <property type="entry name" value="BLL5781 PROTEIN"/>
    <property type="match status" value="1"/>
</dbReference>
<protein>
    <submittedName>
        <fullName evidence="2">Helix-turn-helix transcriptional regulator</fullName>
    </submittedName>
</protein>
<proteinExistence type="predicted"/>
<feature type="domain" description="HTH cro/C1-type" evidence="1">
    <location>
        <begin position="22"/>
        <end position="76"/>
    </location>
</feature>
<dbReference type="PROSITE" id="PS50943">
    <property type="entry name" value="HTH_CROC1"/>
    <property type="match status" value="1"/>
</dbReference>
<organism evidence="2 3">
    <name type="scientific">Dyella flava</name>
    <dbReference type="NCBI Taxonomy" id="1920170"/>
    <lineage>
        <taxon>Bacteria</taxon>
        <taxon>Pseudomonadati</taxon>
        <taxon>Pseudomonadota</taxon>
        <taxon>Gammaproteobacteria</taxon>
        <taxon>Lysobacterales</taxon>
        <taxon>Rhodanobacteraceae</taxon>
        <taxon>Dyella</taxon>
    </lineage>
</organism>
<evidence type="ECO:0000259" key="1">
    <source>
        <dbReference type="PROSITE" id="PS50943"/>
    </source>
</evidence>
<reference evidence="2" key="1">
    <citation type="submission" date="2020-10" db="EMBL/GenBank/DDBJ databases">
        <title>Phylogeny of dyella-like bacteria.</title>
        <authorList>
            <person name="Fu J."/>
        </authorList>
    </citation>
    <scope>NUCLEOTIDE SEQUENCE</scope>
    <source>
        <strain evidence="2">DHOC52</strain>
    </source>
</reference>
<dbReference type="Gene3D" id="3.30.450.180">
    <property type="match status" value="1"/>
</dbReference>
<accession>A0ABS2K199</accession>
<gene>
    <name evidence="2" type="ORF">ISP19_03895</name>
</gene>
<dbReference type="Pfam" id="PF01381">
    <property type="entry name" value="HTH_3"/>
    <property type="match status" value="1"/>
</dbReference>
<evidence type="ECO:0000313" key="2">
    <source>
        <dbReference type="EMBL" id="MBM7124512.1"/>
    </source>
</evidence>
<dbReference type="InterPro" id="IPR041413">
    <property type="entry name" value="MLTR_LBD"/>
</dbReference>